<keyword evidence="3" id="KW-0808">Transferase</keyword>
<accession>A0A4Q7M7G9</accession>
<keyword evidence="1" id="KW-0472">Membrane</keyword>
<dbReference type="Gene3D" id="3.90.550.10">
    <property type="entry name" value="Spore Coat Polysaccharide Biosynthesis Protein SpsA, Chain A"/>
    <property type="match status" value="1"/>
</dbReference>
<sequence length="782" mass="85839">MRALIGIARSMGGGVKAGITTVVTLALAGVALTSVGHVRLGIIATILIAAVSGAFTLSIGHLLSARMERAGARVLRGQKALVRAQGGFGAGDQRLKRQEDERSVLNHLGGDPWTLTATQWWARRLISGEIGLGSFVKLAKRTRSRGALDVLAYAATAGAFGARELAERVNGGANHRGRRLIKDAAVKWNAPAYLGFMQAIATQKPRIPNAEKIALEGYGHAVREFGLPALSDVDRSIYGDLLTRAGNTKEARRILVVRAKDTGRRRNQALLVANTMNPHASGDGTEQEWLALINRMYVENDLAGIELREGEAEPFYRLTGAGTRAADPQSVLVSVIMPIYEPNDETDVAIASVLSQTWRNLELIIVDDGSPASDSSGQETDYVERLKRWASQSDRIRLVLNEENRGAYWARNVGYSLAQGKYVTIVDKDDWHHPQRIETQVRYMEREGAPVACLANWARVDRDLRFIVRWGPDRVIHPSFACAMFRREEVQKVVGFWDTVRKGADNEFLERVQLAFDFKIETVSPAPLALSFLGDGNLTASDMGMGFESHSRQVYRQAYSGWHGLQQGGGSLYLEMNPDARSFPAPLGFLPSRDGILSCDVIYVADFRRQPRASYDSILVELAELTEAGYSIGMIEIDDPMQRGNARHTQELDRLATRGLLARISTTDSVVGRVGIVRTPRAMQIDQFLHSSVSVERAVIVADQAPFEYTTGERHYDASVVASNVQLLLGHGPQWAPVSHNVAVKLRSVVDSSQILEDWSGVADFLSTLNLAHLGPDSCHFG</sequence>
<proteinExistence type="predicted"/>
<keyword evidence="1" id="KW-0812">Transmembrane</keyword>
<feature type="transmembrane region" description="Helical" evidence="1">
    <location>
        <begin position="38"/>
        <end position="63"/>
    </location>
</feature>
<dbReference type="Proteomes" id="UP000293852">
    <property type="component" value="Unassembled WGS sequence"/>
</dbReference>
<gene>
    <name evidence="3" type="ORF">EV386_2376</name>
</gene>
<organism evidence="3 4">
    <name type="scientific">Xylanimonas ulmi</name>
    <dbReference type="NCBI Taxonomy" id="228973"/>
    <lineage>
        <taxon>Bacteria</taxon>
        <taxon>Bacillati</taxon>
        <taxon>Actinomycetota</taxon>
        <taxon>Actinomycetes</taxon>
        <taxon>Micrococcales</taxon>
        <taxon>Promicromonosporaceae</taxon>
        <taxon>Xylanimonas</taxon>
    </lineage>
</organism>
<name>A0A4Q7M7G9_9MICO</name>
<reference evidence="3 4" key="1">
    <citation type="submission" date="2019-02" db="EMBL/GenBank/DDBJ databases">
        <title>Sequencing the genomes of 1000 actinobacteria strains.</title>
        <authorList>
            <person name="Klenk H.-P."/>
        </authorList>
    </citation>
    <scope>NUCLEOTIDE SEQUENCE [LARGE SCALE GENOMIC DNA]</scope>
    <source>
        <strain evidence="3 4">DSM 16932</strain>
    </source>
</reference>
<evidence type="ECO:0000256" key="1">
    <source>
        <dbReference type="SAM" id="Phobius"/>
    </source>
</evidence>
<evidence type="ECO:0000313" key="3">
    <source>
        <dbReference type="EMBL" id="RZS62059.1"/>
    </source>
</evidence>
<protein>
    <submittedName>
        <fullName evidence="3">Glycosyl transferase family 2</fullName>
    </submittedName>
</protein>
<dbReference type="AlphaFoldDB" id="A0A4Q7M7G9"/>
<keyword evidence="1" id="KW-1133">Transmembrane helix</keyword>
<dbReference type="EMBL" id="SGWX01000001">
    <property type="protein sequence ID" value="RZS62059.1"/>
    <property type="molecule type" value="Genomic_DNA"/>
</dbReference>
<dbReference type="InterPro" id="IPR029044">
    <property type="entry name" value="Nucleotide-diphossugar_trans"/>
</dbReference>
<dbReference type="InterPro" id="IPR001173">
    <property type="entry name" value="Glyco_trans_2-like"/>
</dbReference>
<feature type="transmembrane region" description="Helical" evidence="1">
    <location>
        <begin position="12"/>
        <end position="32"/>
    </location>
</feature>
<keyword evidence="4" id="KW-1185">Reference proteome</keyword>
<dbReference type="OrthoDB" id="8549922at2"/>
<dbReference type="PANTHER" id="PTHR22916:SF3">
    <property type="entry name" value="UDP-GLCNAC:BETAGAL BETA-1,3-N-ACETYLGLUCOSAMINYLTRANSFERASE-LIKE PROTEIN 1"/>
    <property type="match status" value="1"/>
</dbReference>
<dbReference type="PANTHER" id="PTHR22916">
    <property type="entry name" value="GLYCOSYLTRANSFERASE"/>
    <property type="match status" value="1"/>
</dbReference>
<feature type="domain" description="Glycosyltransferase 2-like" evidence="2">
    <location>
        <begin position="334"/>
        <end position="466"/>
    </location>
</feature>
<dbReference type="GO" id="GO:0016758">
    <property type="term" value="F:hexosyltransferase activity"/>
    <property type="evidence" value="ECO:0007669"/>
    <property type="project" value="UniProtKB-ARBA"/>
</dbReference>
<evidence type="ECO:0000259" key="2">
    <source>
        <dbReference type="Pfam" id="PF00535"/>
    </source>
</evidence>
<comment type="caution">
    <text evidence="3">The sequence shown here is derived from an EMBL/GenBank/DDBJ whole genome shotgun (WGS) entry which is preliminary data.</text>
</comment>
<dbReference type="Pfam" id="PF00535">
    <property type="entry name" value="Glycos_transf_2"/>
    <property type="match status" value="1"/>
</dbReference>
<evidence type="ECO:0000313" key="4">
    <source>
        <dbReference type="Proteomes" id="UP000293852"/>
    </source>
</evidence>
<dbReference type="SUPFAM" id="SSF53448">
    <property type="entry name" value="Nucleotide-diphospho-sugar transferases"/>
    <property type="match status" value="1"/>
</dbReference>
<dbReference type="CDD" id="cd00761">
    <property type="entry name" value="Glyco_tranf_GTA_type"/>
    <property type="match status" value="1"/>
</dbReference>